<accession>A0A8C5B0R0</accession>
<reference evidence="2" key="3">
    <citation type="submission" date="2025-09" db="UniProtKB">
        <authorList>
            <consortium name="Ensembl"/>
        </authorList>
    </citation>
    <scope>IDENTIFICATION</scope>
</reference>
<dbReference type="GO" id="GO:0000794">
    <property type="term" value="C:condensed nuclear chromosome"/>
    <property type="evidence" value="ECO:0007669"/>
    <property type="project" value="TreeGrafter"/>
</dbReference>
<dbReference type="GO" id="GO:0006310">
    <property type="term" value="P:DNA recombination"/>
    <property type="evidence" value="ECO:0007669"/>
    <property type="project" value="InterPro"/>
</dbReference>
<dbReference type="AlphaFoldDB" id="A0A8C5B0R0"/>
<dbReference type="GO" id="GO:0042138">
    <property type="term" value="P:meiotic DNA double-strand break formation"/>
    <property type="evidence" value="ECO:0007669"/>
    <property type="project" value="InterPro"/>
</dbReference>
<feature type="compositionally biased region" description="Polar residues" evidence="1">
    <location>
        <begin position="53"/>
        <end position="65"/>
    </location>
</feature>
<organism evidence="2 3">
    <name type="scientific">Gadus morhua</name>
    <name type="common">Atlantic cod</name>
    <dbReference type="NCBI Taxonomy" id="8049"/>
    <lineage>
        <taxon>Eukaryota</taxon>
        <taxon>Metazoa</taxon>
        <taxon>Chordata</taxon>
        <taxon>Craniata</taxon>
        <taxon>Vertebrata</taxon>
        <taxon>Euteleostomi</taxon>
        <taxon>Actinopterygii</taxon>
        <taxon>Neopterygii</taxon>
        <taxon>Teleostei</taxon>
        <taxon>Neoteleostei</taxon>
        <taxon>Acanthomorphata</taxon>
        <taxon>Zeiogadaria</taxon>
        <taxon>Gadariae</taxon>
        <taxon>Gadiformes</taxon>
        <taxon>Gadoidei</taxon>
        <taxon>Gadidae</taxon>
        <taxon>Gadus</taxon>
    </lineage>
</organism>
<dbReference type="Proteomes" id="UP000694546">
    <property type="component" value="Chromosome 1"/>
</dbReference>
<evidence type="ECO:0000313" key="3">
    <source>
        <dbReference type="Proteomes" id="UP000694546"/>
    </source>
</evidence>
<feature type="compositionally biased region" description="Polar residues" evidence="1">
    <location>
        <begin position="293"/>
        <end position="308"/>
    </location>
</feature>
<dbReference type="Pfam" id="PF15771">
    <property type="entry name" value="IHO1"/>
    <property type="match status" value="1"/>
</dbReference>
<dbReference type="PANTHER" id="PTHR35662">
    <property type="entry name" value="INTERACTOR OF HORMAD1 PROTEIN 1"/>
    <property type="match status" value="1"/>
</dbReference>
<evidence type="ECO:0008006" key="4">
    <source>
        <dbReference type="Google" id="ProtNLM"/>
    </source>
</evidence>
<dbReference type="GO" id="GO:0007129">
    <property type="term" value="P:homologous chromosome pairing at meiosis"/>
    <property type="evidence" value="ECO:0007669"/>
    <property type="project" value="TreeGrafter"/>
</dbReference>
<dbReference type="Ensembl" id="ENSGMOT00000051716.1">
    <property type="protein sequence ID" value="ENSGMOP00000039256.1"/>
    <property type="gene ID" value="ENSGMOG00000026326.1"/>
</dbReference>
<protein>
    <recommendedName>
        <fullName evidence="4">Interactor of HORMAD1 protein 1</fullName>
    </recommendedName>
</protein>
<feature type="compositionally biased region" description="Basic residues" evidence="1">
    <location>
        <begin position="314"/>
        <end position="326"/>
    </location>
</feature>
<dbReference type="PANTHER" id="PTHR35662:SF1">
    <property type="entry name" value="INTERACTOR OF HORMAD1 PROTEIN 1"/>
    <property type="match status" value="1"/>
</dbReference>
<evidence type="ECO:0000313" key="2">
    <source>
        <dbReference type="Ensembl" id="ENSGMOP00000039256.1"/>
    </source>
</evidence>
<dbReference type="OrthoDB" id="10066605at2759"/>
<feature type="region of interest" description="Disordered" evidence="1">
    <location>
        <begin position="258"/>
        <end position="349"/>
    </location>
</feature>
<dbReference type="GeneTree" id="ENSGT00980000198806"/>
<reference evidence="2" key="2">
    <citation type="submission" date="2025-08" db="UniProtKB">
        <authorList>
            <consortium name="Ensembl"/>
        </authorList>
    </citation>
    <scope>IDENTIFICATION</scope>
</reference>
<evidence type="ECO:0000256" key="1">
    <source>
        <dbReference type="SAM" id="MobiDB-lite"/>
    </source>
</evidence>
<dbReference type="InterPro" id="IPR031529">
    <property type="entry name" value="IHO1"/>
</dbReference>
<feature type="region of interest" description="Disordered" evidence="1">
    <location>
        <begin position="53"/>
        <end position="77"/>
    </location>
</feature>
<reference evidence="2" key="1">
    <citation type="submission" date="2019-07" db="EMBL/GenBank/DDBJ databases">
        <authorList>
            <consortium name="Wellcome Sanger Institute Data Sharing"/>
        </authorList>
    </citation>
    <scope>NUCLEOTIDE SEQUENCE [LARGE SCALE GENOMIC DNA]</scope>
</reference>
<proteinExistence type="predicted"/>
<keyword evidence="3" id="KW-1185">Reference proteome</keyword>
<gene>
    <name evidence="2" type="primary">iho1</name>
</gene>
<name>A0A8C5B0R0_GADMO</name>
<sequence length="449" mass="49327">MNPNVWNVKDILSIPTASSRTRIASSNAATSGYSSLSDSQYGFGSQFWPENSQGMSQEMSFTSRNSQQSSQEGNEQKISSNYHTKPFLFGGEGKDKGIKPLGLLEKFEEDKRKAKEKNESDMLFKVSLSFREMLNNIQHSIFGTEKDVAVCKTILEGFDKFAVTVQKSQSSLCDGVSHHFETMLKELISQKQMLSNIEGKLLETGLATRELGSYVHGLEKGLEALKQDYVRGNHHLEEAVQLLSTLVSNHSARKSCGGVADSAIQTSPGLGQPSLKVQPDSLPEGTGPLCCQPESTQPSDVSSWNPRSTAGPRKPPRRAPRRRQLRRPLGIPKGRKRTIWDENSQPPVNSIKEETLSPLKKICKEAATARCQGVPVFHPNGGGRSNKGLKAFVAPFSPCSEDSSSSVCVAGIEITLKPAEPEGEMPEKGRGLWQLFDMHCESDFIVLEE</sequence>